<proteinExistence type="predicted"/>
<keyword evidence="2" id="KW-1185">Reference proteome</keyword>
<name>A0ACC2PP92_9HYME</name>
<organism evidence="1 2">
    <name type="scientific">Eretmocerus hayati</name>
    <dbReference type="NCBI Taxonomy" id="131215"/>
    <lineage>
        <taxon>Eukaryota</taxon>
        <taxon>Metazoa</taxon>
        <taxon>Ecdysozoa</taxon>
        <taxon>Arthropoda</taxon>
        <taxon>Hexapoda</taxon>
        <taxon>Insecta</taxon>
        <taxon>Pterygota</taxon>
        <taxon>Neoptera</taxon>
        <taxon>Endopterygota</taxon>
        <taxon>Hymenoptera</taxon>
        <taxon>Apocrita</taxon>
        <taxon>Proctotrupomorpha</taxon>
        <taxon>Chalcidoidea</taxon>
        <taxon>Aphelinidae</taxon>
        <taxon>Aphelininae</taxon>
        <taxon>Eretmocerus</taxon>
    </lineage>
</organism>
<dbReference type="EMBL" id="CM056741">
    <property type="protein sequence ID" value="KAJ8683595.1"/>
    <property type="molecule type" value="Genomic_DNA"/>
</dbReference>
<comment type="caution">
    <text evidence="1">The sequence shown here is derived from an EMBL/GenBank/DDBJ whole genome shotgun (WGS) entry which is preliminary data.</text>
</comment>
<sequence>MLPTVTSGTPFSVRDILSADQEIDNMDCYQTHQHTNIQTQMNGQIHQSCYGYNMIQDNDWRVDKIKEENMSSYPNYNDVNHVHQLSQVVPAFQETPVVEDGNLVTSSKTELRKNHSGKRTKRKPRVLFSQTQVYELEQRFKQQRYLSAPEREMLAQSLKLTSTQVKIWFQNRRYKNKRARLEDAEKNQALKSQTLKKIPVPVLIKDGKLNSRETYNTSYWSTYHPEPAINAASDFTRHESRSTNNACRINPDQVSPEFIRSSSVHSIANLSNFNTDVNLSRPIPGINSRMNYATETRNIEVVQERISKLEYKGSFTNDINSFPEIKNVAQDAKSTDSKNYIEPTSDYNYNNHMNYQLSYYNYVDPNAVDQNLQRLW</sequence>
<accession>A0ACC2PP92</accession>
<evidence type="ECO:0000313" key="2">
    <source>
        <dbReference type="Proteomes" id="UP001239111"/>
    </source>
</evidence>
<dbReference type="Proteomes" id="UP001239111">
    <property type="component" value="Chromosome 1"/>
</dbReference>
<evidence type="ECO:0000313" key="1">
    <source>
        <dbReference type="EMBL" id="KAJ8683595.1"/>
    </source>
</evidence>
<gene>
    <name evidence="1" type="ORF">QAD02_019387</name>
</gene>
<reference evidence="1" key="1">
    <citation type="submission" date="2023-04" db="EMBL/GenBank/DDBJ databases">
        <title>A chromosome-level genome assembly of the parasitoid wasp Eretmocerus hayati.</title>
        <authorList>
            <person name="Zhong Y."/>
            <person name="Liu S."/>
            <person name="Liu Y."/>
        </authorList>
    </citation>
    <scope>NUCLEOTIDE SEQUENCE</scope>
    <source>
        <strain evidence="1">ZJU_SS_LIU_2023</strain>
    </source>
</reference>
<protein>
    <submittedName>
        <fullName evidence="1">Uncharacterized protein</fullName>
    </submittedName>
</protein>